<gene>
    <name evidence="2" type="ORF">GMARGA_LOCUS40224</name>
</gene>
<comment type="caution">
    <text evidence="2">The sequence shown here is derived from an EMBL/GenBank/DDBJ whole genome shotgun (WGS) entry which is preliminary data.</text>
</comment>
<evidence type="ECO:0000313" key="2">
    <source>
        <dbReference type="EMBL" id="CAG8850469.1"/>
    </source>
</evidence>
<feature type="region of interest" description="Disordered" evidence="1">
    <location>
        <begin position="61"/>
        <end position="89"/>
    </location>
</feature>
<protein>
    <submittedName>
        <fullName evidence="2">38151_t:CDS:1</fullName>
    </submittedName>
</protein>
<feature type="non-terminal residue" evidence="2">
    <location>
        <position position="1"/>
    </location>
</feature>
<feature type="compositionally biased region" description="Polar residues" evidence="1">
    <location>
        <begin position="71"/>
        <end position="89"/>
    </location>
</feature>
<accession>A0ABN7X865</accession>
<proteinExistence type="predicted"/>
<sequence length="89" mass="10392">EEICIIRQLLEVYPKILEKQLKEIQEKDTSKEEKRIVAIEIIGEKDKNVIIEPIEVEINSTSKNKGKHNKPSIQLQLHASQDSNEMIWQ</sequence>
<keyword evidence="3" id="KW-1185">Reference proteome</keyword>
<dbReference type="EMBL" id="CAJVQB010101248">
    <property type="protein sequence ID" value="CAG8850469.1"/>
    <property type="molecule type" value="Genomic_DNA"/>
</dbReference>
<feature type="non-terminal residue" evidence="2">
    <location>
        <position position="89"/>
    </location>
</feature>
<evidence type="ECO:0000313" key="3">
    <source>
        <dbReference type="Proteomes" id="UP000789901"/>
    </source>
</evidence>
<organism evidence="2 3">
    <name type="scientific">Gigaspora margarita</name>
    <dbReference type="NCBI Taxonomy" id="4874"/>
    <lineage>
        <taxon>Eukaryota</taxon>
        <taxon>Fungi</taxon>
        <taxon>Fungi incertae sedis</taxon>
        <taxon>Mucoromycota</taxon>
        <taxon>Glomeromycotina</taxon>
        <taxon>Glomeromycetes</taxon>
        <taxon>Diversisporales</taxon>
        <taxon>Gigasporaceae</taxon>
        <taxon>Gigaspora</taxon>
    </lineage>
</organism>
<reference evidence="2 3" key="1">
    <citation type="submission" date="2021-06" db="EMBL/GenBank/DDBJ databases">
        <authorList>
            <person name="Kallberg Y."/>
            <person name="Tangrot J."/>
            <person name="Rosling A."/>
        </authorList>
    </citation>
    <scope>NUCLEOTIDE SEQUENCE [LARGE SCALE GENOMIC DNA]</scope>
    <source>
        <strain evidence="2 3">120-4 pot B 10/14</strain>
    </source>
</reference>
<evidence type="ECO:0000256" key="1">
    <source>
        <dbReference type="SAM" id="MobiDB-lite"/>
    </source>
</evidence>
<dbReference type="Proteomes" id="UP000789901">
    <property type="component" value="Unassembled WGS sequence"/>
</dbReference>
<name>A0ABN7X865_GIGMA</name>